<keyword evidence="1" id="KW-0449">Lipoprotein</keyword>
<dbReference type="SUPFAM" id="SSF48452">
    <property type="entry name" value="TPR-like"/>
    <property type="match status" value="1"/>
</dbReference>
<dbReference type="Pfam" id="PF12771">
    <property type="entry name" value="SusD-like_2"/>
    <property type="match status" value="1"/>
</dbReference>
<organism evidence="1 2">
    <name type="scientific">Filimonas effusa</name>
    <dbReference type="NCBI Taxonomy" id="2508721"/>
    <lineage>
        <taxon>Bacteria</taxon>
        <taxon>Pseudomonadati</taxon>
        <taxon>Bacteroidota</taxon>
        <taxon>Chitinophagia</taxon>
        <taxon>Chitinophagales</taxon>
        <taxon>Chitinophagaceae</taxon>
        <taxon>Filimonas</taxon>
    </lineage>
</organism>
<accession>A0A4Q1DDW2</accession>
<dbReference type="Proteomes" id="UP000290545">
    <property type="component" value="Unassembled WGS sequence"/>
</dbReference>
<dbReference type="PROSITE" id="PS51257">
    <property type="entry name" value="PROKAR_LIPOPROTEIN"/>
    <property type="match status" value="1"/>
</dbReference>
<dbReference type="AlphaFoldDB" id="A0A4Q1DDW2"/>
<name>A0A4Q1DDW2_9BACT</name>
<dbReference type="Gene3D" id="1.25.40.390">
    <property type="match status" value="1"/>
</dbReference>
<proteinExistence type="predicted"/>
<comment type="caution">
    <text evidence="1">The sequence shown here is derived from an EMBL/GenBank/DDBJ whole genome shotgun (WGS) entry which is preliminary data.</text>
</comment>
<reference evidence="1 2" key="1">
    <citation type="submission" date="2019-01" db="EMBL/GenBank/DDBJ databases">
        <title>Filimonas sp. strain TTM-71.</title>
        <authorList>
            <person name="Chen W.-M."/>
        </authorList>
    </citation>
    <scope>NUCLEOTIDE SEQUENCE [LARGE SCALE GENOMIC DNA]</scope>
    <source>
        <strain evidence="1 2">TTM-71</strain>
    </source>
</reference>
<gene>
    <name evidence="1" type="ORF">ESB13_08215</name>
</gene>
<evidence type="ECO:0000313" key="1">
    <source>
        <dbReference type="EMBL" id="RXK86769.1"/>
    </source>
</evidence>
<keyword evidence="2" id="KW-1185">Reference proteome</keyword>
<protein>
    <submittedName>
        <fullName evidence="1">SusD/RagB family nutrient-binding outer membrane lipoprotein</fullName>
    </submittedName>
</protein>
<dbReference type="RefSeq" id="WP_129002517.1">
    <property type="nucleotide sequence ID" value="NZ_SDHZ01000001.1"/>
</dbReference>
<dbReference type="InterPro" id="IPR041662">
    <property type="entry name" value="SusD-like_2"/>
</dbReference>
<sequence>MRTNAMTQYRTLSKILLAGSLLLTSCSKGLEDDFIDPNGFTNPTIEGFYAEAQQAQGTFRYSYSDMSSAFNTLGPMLGTSGYSNDGVTNMYSWTFDPFENSFSRLRSIAEMQRRYDALAESEKAGYKAYMMTADVIKAYIFYQLTDVFNQVPYFEALKGKSDQFFPKYDTQQDIYHDILSRLKAISQELNGFTLGNSAPELYFSTNDILFKADFGKWRIFVNSLRLRLAIHLTNVEPELAKSTIREVLAEDIYAKDRASSILLIDQQQDMAEQTLIFKAIIDQRLYLIAPENMLKVMRRPGQPEDPRIKVIFQPDKYGAYSGIRTEGPYQQSYADSIDTKVVLSTYPSFYNRTTFEQNFGMPYQILTSSEVHLILAEAAVRWPALGLNAGDEYTMAIKQSIDLYYEINALNTRNFASKIAASQPAKPTQTQIDAFAEAKRNEFLAAGEAEKKGLIYDQKYVHFNILKPYELWTETRRLYKELGSRVMKKPSNTRFMERRPYPVSESDNNYDNFAKVVNENNYTSPVWFTGR</sequence>
<dbReference type="OrthoDB" id="9766256at2"/>
<dbReference type="InterPro" id="IPR011990">
    <property type="entry name" value="TPR-like_helical_dom_sf"/>
</dbReference>
<evidence type="ECO:0000313" key="2">
    <source>
        <dbReference type="Proteomes" id="UP000290545"/>
    </source>
</evidence>
<dbReference type="EMBL" id="SDHZ01000001">
    <property type="protein sequence ID" value="RXK86769.1"/>
    <property type="molecule type" value="Genomic_DNA"/>
</dbReference>